<feature type="compositionally biased region" description="Polar residues" evidence="3">
    <location>
        <begin position="1184"/>
        <end position="1204"/>
    </location>
</feature>
<feature type="region of interest" description="Disordered" evidence="3">
    <location>
        <begin position="993"/>
        <end position="1031"/>
    </location>
</feature>
<comment type="caution">
    <text evidence="4">The sequence shown here is derived from an EMBL/GenBank/DDBJ whole genome shotgun (WGS) entry which is preliminary data.</text>
</comment>
<feature type="region of interest" description="Disordered" evidence="3">
    <location>
        <begin position="654"/>
        <end position="702"/>
    </location>
</feature>
<evidence type="ECO:0000256" key="3">
    <source>
        <dbReference type="SAM" id="MobiDB-lite"/>
    </source>
</evidence>
<dbReference type="PANTHER" id="PTHR18870:SF8">
    <property type="entry name" value="PROTEIN FAM184B"/>
    <property type="match status" value="1"/>
</dbReference>
<feature type="region of interest" description="Disordered" evidence="3">
    <location>
        <begin position="1109"/>
        <end position="1244"/>
    </location>
</feature>
<accession>A0A5J5DNM2</accession>
<organism evidence="4 5">
    <name type="scientific">Etheostoma spectabile</name>
    <name type="common">orangethroat darter</name>
    <dbReference type="NCBI Taxonomy" id="54343"/>
    <lineage>
        <taxon>Eukaryota</taxon>
        <taxon>Metazoa</taxon>
        <taxon>Chordata</taxon>
        <taxon>Craniata</taxon>
        <taxon>Vertebrata</taxon>
        <taxon>Euteleostomi</taxon>
        <taxon>Actinopterygii</taxon>
        <taxon>Neopterygii</taxon>
        <taxon>Teleostei</taxon>
        <taxon>Neoteleostei</taxon>
        <taxon>Acanthomorphata</taxon>
        <taxon>Eupercaria</taxon>
        <taxon>Perciformes</taxon>
        <taxon>Percoidei</taxon>
        <taxon>Percidae</taxon>
        <taxon>Etheostomatinae</taxon>
        <taxon>Etheostoma</taxon>
    </lineage>
</organism>
<name>A0A5J5DNM2_9PERO</name>
<feature type="coiled-coil region" evidence="2">
    <location>
        <begin position="768"/>
        <end position="818"/>
    </location>
</feature>
<feature type="region of interest" description="Disordered" evidence="3">
    <location>
        <begin position="940"/>
        <end position="964"/>
    </location>
</feature>
<feature type="compositionally biased region" description="Low complexity" evidence="3">
    <location>
        <begin position="1210"/>
        <end position="1232"/>
    </location>
</feature>
<feature type="compositionally biased region" description="Basic and acidic residues" evidence="3">
    <location>
        <begin position="189"/>
        <end position="220"/>
    </location>
</feature>
<feature type="region of interest" description="Disordered" evidence="3">
    <location>
        <begin position="1"/>
        <end position="21"/>
    </location>
</feature>
<evidence type="ECO:0008006" key="6">
    <source>
        <dbReference type="Google" id="ProtNLM"/>
    </source>
</evidence>
<dbReference type="EMBL" id="VOFY01000002">
    <property type="protein sequence ID" value="KAA8594830.1"/>
    <property type="molecule type" value="Genomic_DNA"/>
</dbReference>
<evidence type="ECO:0000256" key="2">
    <source>
        <dbReference type="SAM" id="Coils"/>
    </source>
</evidence>
<evidence type="ECO:0000256" key="1">
    <source>
        <dbReference type="ARBA" id="ARBA00023054"/>
    </source>
</evidence>
<feature type="compositionally biased region" description="Basic and acidic residues" evidence="3">
    <location>
        <begin position="993"/>
        <end position="1006"/>
    </location>
</feature>
<proteinExistence type="predicted"/>
<feature type="compositionally biased region" description="Basic and acidic residues" evidence="3">
    <location>
        <begin position="1014"/>
        <end position="1031"/>
    </location>
</feature>
<gene>
    <name evidence="4" type="ORF">FQN60_011965</name>
</gene>
<dbReference type="Proteomes" id="UP000327493">
    <property type="component" value="Chromosome 2"/>
</dbReference>
<keyword evidence="1 2" id="KW-0175">Coiled coil</keyword>
<evidence type="ECO:0000313" key="4">
    <source>
        <dbReference type="EMBL" id="KAA8594830.1"/>
    </source>
</evidence>
<feature type="region of interest" description="Disordered" evidence="3">
    <location>
        <begin position="189"/>
        <end position="275"/>
    </location>
</feature>
<feature type="compositionally biased region" description="Basic and acidic residues" evidence="3">
    <location>
        <begin position="690"/>
        <end position="702"/>
    </location>
</feature>
<feature type="compositionally biased region" description="Pro residues" evidence="3">
    <location>
        <begin position="1233"/>
        <end position="1244"/>
    </location>
</feature>
<feature type="compositionally biased region" description="Low complexity" evidence="3">
    <location>
        <begin position="1166"/>
        <end position="1183"/>
    </location>
</feature>
<protein>
    <recommendedName>
        <fullName evidence="6">Protein FAM184A/B N-terminal domain-containing protein</fullName>
    </recommendedName>
</protein>
<keyword evidence="5" id="KW-1185">Reference proteome</keyword>
<feature type="compositionally biased region" description="Basic and acidic residues" evidence="3">
    <location>
        <begin position="229"/>
        <end position="275"/>
    </location>
</feature>
<evidence type="ECO:0000313" key="5">
    <source>
        <dbReference type="Proteomes" id="UP000327493"/>
    </source>
</evidence>
<dbReference type="PANTHER" id="PTHR18870">
    <property type="entry name" value="PROTEIN TAG-278-RELATED"/>
    <property type="match status" value="1"/>
</dbReference>
<sequence>MASGAGKAAQPLGPGSTVNGTAAEFPNIEQELYDYQMHSKMCKKIAQLTKVIYSLNMKNEEQEAALQALSHAHHEELHRILVETCHEGEGAPLRTRLLELQDSLDMQQRVGAQVQADFECFRIQAEERERETEAELRKEFEERLQASEEELQEAKAQISDAKEESLRLSKELEKAGEQIQELDAKCEELKKAADEERQRKEERRQREDEENKKEVERQTEEDSEGVKALLEEVKALKEEVDRAEEEKRRAVKDEREKWEQKMNDLNEEREETRKKMEAEWREERQRWEEREEEEKKGLHSALRERLKRAEAEVESHLERLAESKRNTVKLQARIQDLEEELDLDRRRVSEAEGVAKRAEEELAVAKERLLLQEDELQSRAEELLNRGGCEVCVCAEVEELRSQVSRLQSRNRELELQSSGRNSDHARQIRQHAEALSSLRSEMVRAQTEELRRIQKHADDERDKLQKEIEKERENLQKEREQEKERFEKDINRLRREREEEREEVEGMKERLKREKEEEVDRQRKELEVERVRVHSQLDKNIEQVEVERANVEHKLEEEKKRLVEKAEEDRKRLKEQVRKAIEEVMRRHAAELHNVQEALNSERKTNQEVCARLDEERRTAEELRSQLEREREELRTQLKDATTEICRLQSAIQQQDKKEKVTPEAAASCEPQGSRLEKELHQTRSRLARMQEEAERQRDRQQREIASLRADKHRLEEKVLEQSRLNTERSLLDQSQRHTEDRIRAECEDRLRAEFRIEMNAAVAESEQRWQNKEQEMQTQISELQNDCHGNPEIERLRKEVQDTKEINRKLRNLLQEPQTQSIGEERHSHAKAIQALERQAKEDVLSERNRLQTMHHLELDKQRAELTQQHTEWSRQMTQRHMQQIEDLQAQLQAHTQMMALQQDLKQQNQYQVFERQLDESRCAMLELQRENAALKKQLKERSVQENPEAEEKKEEEVVDLRKKRDAQLEEEAQRLKEEVEKLRVEMEKLEESQKHWEERKEEDVKEEEVDEEKKKEREEDKRRDEVEDIRRQHKKEMQSLVSEYSSAQTHLQARIVALENELREREERCRRREPRSDDLHLGRLQERLTERDQLIKRLVEERHQLQLHPPVAGDNSTLRLRDSKSRAGSVTPTMRRKNVESPPRATSIPSVGPYNRSTFIPPSSSSSSSSSSSVHQHSSSTLPHQSTSQPQTTFHYSTSSLPHKHTSLSLSQHSSPSIPRSTRSRTSCIPPTPAPTAPLPVCPSSQTGIRYVSPSCQEPHAHLQAQSIRGQYLEQRGTEGLKQEWFTKYFSF</sequence>
<reference evidence="4 5" key="1">
    <citation type="submission" date="2019-08" db="EMBL/GenBank/DDBJ databases">
        <title>A chromosome-level genome assembly, high-density linkage maps, and genome scans reveal the genomic architecture of hybrid incompatibilities underlying speciation via character displacement in darters (Percidae: Etheostominae).</title>
        <authorList>
            <person name="Moran R.L."/>
            <person name="Catchen J.M."/>
            <person name="Fuller R.C."/>
        </authorList>
    </citation>
    <scope>NUCLEOTIDE SEQUENCE [LARGE SCALE GENOMIC DNA]</scope>
    <source>
        <strain evidence="4">EspeVRDwgs_2016</strain>
        <tissue evidence="4">Muscle</tissue>
    </source>
</reference>